<dbReference type="RefSeq" id="XP_018439137.2">
    <property type="nucleotide sequence ID" value="XM_018583635.2"/>
</dbReference>
<evidence type="ECO:0000256" key="1">
    <source>
        <dbReference type="SAM" id="MobiDB-lite"/>
    </source>
</evidence>
<keyword evidence="3" id="KW-1185">Reference proteome</keyword>
<dbReference type="InterPro" id="IPR050354">
    <property type="entry name" value="F-box/kelch-repeat_ARATH"/>
</dbReference>
<dbReference type="Proteomes" id="UP000504610">
    <property type="component" value="Chromosome 6"/>
</dbReference>
<dbReference type="InterPro" id="IPR001810">
    <property type="entry name" value="F-box_dom"/>
</dbReference>
<protein>
    <submittedName>
        <fullName evidence="4">F-box/kelch-repeat protein At4g39600</fullName>
    </submittedName>
</protein>
<dbReference type="SUPFAM" id="SSF81383">
    <property type="entry name" value="F-box domain"/>
    <property type="match status" value="1"/>
</dbReference>
<dbReference type="InterPro" id="IPR036047">
    <property type="entry name" value="F-box-like_dom_sf"/>
</dbReference>
<gene>
    <name evidence="4" type="primary">LOC108811573</name>
</gene>
<feature type="region of interest" description="Disordered" evidence="1">
    <location>
        <begin position="1"/>
        <end position="22"/>
    </location>
</feature>
<dbReference type="Pfam" id="PF00646">
    <property type="entry name" value="F-box"/>
    <property type="match status" value="1"/>
</dbReference>
<feature type="domain" description="F-box" evidence="2">
    <location>
        <begin position="29"/>
        <end position="69"/>
    </location>
</feature>
<reference evidence="3" key="1">
    <citation type="journal article" date="2019" name="Database">
        <title>The radish genome database (RadishGD): an integrated information resource for radish genomics.</title>
        <authorList>
            <person name="Yu H.J."/>
            <person name="Baek S."/>
            <person name="Lee Y.J."/>
            <person name="Cho A."/>
            <person name="Mun J.H."/>
        </authorList>
    </citation>
    <scope>NUCLEOTIDE SEQUENCE [LARGE SCALE GENOMIC DNA]</scope>
    <source>
        <strain evidence="3">cv. WK10039</strain>
    </source>
</reference>
<dbReference type="InterPro" id="IPR015915">
    <property type="entry name" value="Kelch-typ_b-propeller"/>
</dbReference>
<proteinExistence type="predicted"/>
<dbReference type="SMART" id="SM00256">
    <property type="entry name" value="FBOX"/>
    <property type="match status" value="1"/>
</dbReference>
<reference evidence="4" key="2">
    <citation type="submission" date="2025-08" db="UniProtKB">
        <authorList>
            <consortium name="RefSeq"/>
        </authorList>
    </citation>
    <scope>IDENTIFICATION</scope>
    <source>
        <tissue evidence="4">Leaf</tissue>
    </source>
</reference>
<dbReference type="GeneID" id="108811573"/>
<evidence type="ECO:0000313" key="4">
    <source>
        <dbReference type="RefSeq" id="XP_018439137.2"/>
    </source>
</evidence>
<dbReference type="PANTHER" id="PTHR24414:SF142">
    <property type="entry name" value="GENOME ASSEMBLY, CHROMOSOME: A05"/>
    <property type="match status" value="1"/>
</dbReference>
<dbReference type="Gene3D" id="2.120.10.80">
    <property type="entry name" value="Kelch-type beta propeller"/>
    <property type="match status" value="1"/>
</dbReference>
<dbReference type="PANTHER" id="PTHR24414">
    <property type="entry name" value="F-BOX/KELCH-REPEAT PROTEIN SKIP4"/>
    <property type="match status" value="1"/>
</dbReference>
<dbReference type="SUPFAM" id="SSF117281">
    <property type="entry name" value="Kelch motif"/>
    <property type="match status" value="1"/>
</dbReference>
<evidence type="ECO:0000313" key="3">
    <source>
        <dbReference type="Proteomes" id="UP000504610"/>
    </source>
</evidence>
<dbReference type="AlphaFoldDB" id="A0A6J0JTY6"/>
<dbReference type="Pfam" id="PF25210">
    <property type="entry name" value="Kelch_FKB95"/>
    <property type="match status" value="1"/>
</dbReference>
<accession>A0A6J0JTY6</accession>
<dbReference type="InterPro" id="IPR057499">
    <property type="entry name" value="Kelch_FKB95"/>
</dbReference>
<sequence>MSSSTMDSGEEPRSKKLAIEPTTTTNLPLPEELVLCCLARVSRLHYPILSLVSKTFRSLTSSPELYQTRSLLNRTENCLYVCLRFPNDPELRWFTLCRKPDKTLKKKKKKKTSTSGNVLGQVRILGTPPPVEWSNLVAVGHRLYAVSPGPCSSNALFLDCRTHAWVETPSLRFPHTFPECAGMMYLPGGSENPDSVNCLQVFNVQTQTWNVPPGEKKIFRLRDLQGRAYQNNDVAAAAGSGSGSGTGTGRWLVVARVKEYTTHLESCDTLCLIDKTFYRYESSSGKLVWSNRYVESDLWRKVQGLEGLPKFPRYSNVYLVQSCGGKLVVFWDKHVRSREEKMIWCAEISLETRSSGDGVWGKVEWFDAVLTVPKSYKFVYAIAATL</sequence>
<dbReference type="CDD" id="cd22152">
    <property type="entry name" value="F-box_AtAFR-like"/>
    <property type="match status" value="1"/>
</dbReference>
<dbReference type="KEGG" id="rsz:108811573"/>
<dbReference type="OrthoDB" id="1025739at2759"/>
<organism evidence="3 4">
    <name type="scientific">Raphanus sativus</name>
    <name type="common">Radish</name>
    <name type="synonym">Raphanus raphanistrum var. sativus</name>
    <dbReference type="NCBI Taxonomy" id="3726"/>
    <lineage>
        <taxon>Eukaryota</taxon>
        <taxon>Viridiplantae</taxon>
        <taxon>Streptophyta</taxon>
        <taxon>Embryophyta</taxon>
        <taxon>Tracheophyta</taxon>
        <taxon>Spermatophyta</taxon>
        <taxon>Magnoliopsida</taxon>
        <taxon>eudicotyledons</taxon>
        <taxon>Gunneridae</taxon>
        <taxon>Pentapetalae</taxon>
        <taxon>rosids</taxon>
        <taxon>malvids</taxon>
        <taxon>Brassicales</taxon>
        <taxon>Brassicaceae</taxon>
        <taxon>Brassiceae</taxon>
        <taxon>Raphanus</taxon>
    </lineage>
</organism>
<evidence type="ECO:0000259" key="2">
    <source>
        <dbReference type="SMART" id="SM00256"/>
    </source>
</evidence>
<name>A0A6J0JTY6_RAPSA</name>